<dbReference type="GO" id="GO:0006071">
    <property type="term" value="P:glycerol metabolic process"/>
    <property type="evidence" value="ECO:0007669"/>
    <property type="project" value="InterPro"/>
</dbReference>
<dbReference type="Pfam" id="PF13684">
    <property type="entry name" value="FakA-like_C"/>
    <property type="match status" value="1"/>
</dbReference>
<dbReference type="PANTHER" id="PTHR33434:SF4">
    <property type="entry name" value="PHOSPHATASE PROTEIN"/>
    <property type="match status" value="1"/>
</dbReference>
<dbReference type="InterPro" id="IPR033470">
    <property type="entry name" value="FakA-like_C"/>
</dbReference>
<accession>A0A837DDW5</accession>
<dbReference type="OrthoDB" id="9760324at2"/>
<dbReference type="SMART" id="SM01120">
    <property type="entry name" value="Dak2"/>
    <property type="match status" value="1"/>
</dbReference>
<dbReference type="Proteomes" id="UP000030848">
    <property type="component" value="Unassembled WGS sequence"/>
</dbReference>
<protein>
    <submittedName>
        <fullName evidence="2">Dihydroxyacetone kinase</fullName>
    </submittedName>
</protein>
<comment type="caution">
    <text evidence="2">The sequence shown here is derived from an EMBL/GenBank/DDBJ whole genome shotgun (WGS) entry which is preliminary data.</text>
</comment>
<dbReference type="InterPro" id="IPR004007">
    <property type="entry name" value="DhaL_dom"/>
</dbReference>
<dbReference type="InterPro" id="IPR048394">
    <property type="entry name" value="FakA-like_M"/>
</dbReference>
<gene>
    <name evidence="2" type="ORF">MINT15_07390</name>
</gene>
<dbReference type="EMBL" id="JRZE01000002">
    <property type="protein sequence ID" value="KHF45522.1"/>
    <property type="molecule type" value="Genomic_DNA"/>
</dbReference>
<dbReference type="Gene3D" id="1.25.40.340">
    <property type="match status" value="1"/>
</dbReference>
<proteinExistence type="predicted"/>
<evidence type="ECO:0000259" key="1">
    <source>
        <dbReference type="PROSITE" id="PS51480"/>
    </source>
</evidence>
<sequence>MRALDAEAVRDWVEACVRDLRALRGEIDDINVYPVADSDTGSNLLHTMTAARNALAEVVPPNAGAALTALADAAVRAAKGNSGIILSQVLRGMARSAGNAAELDGAALAAALRAADTAATAAVARPMAGTMLSVLHAVAVALDETFGSDFGSADRTTEATEAAKVTATTGPEPGEVATLAAKIAADALAQTPHQLAPLAAAGVVDAGGRGLLVVLDALAEALTGVRKQSFDDVTDTTHANTAQQAWEVMYLLTVSDENRAAALSELRRALSELGDSVTVAEAGEAEYAIHVHCADIGAALEAGLDHGRPHHVRVEPLLTPKPPDTVAAGADRAVVAVVHGEALARLIEAEGTPVLTVAADREPTTEELLNLINGTAAAHVTVLPGGIHLTAAAERVTNHPMVAGRDVVVVPCASPVQVLAALAVHDPGRRAGADVVAMAEAAAATRRGELTVAAEDAITWVGRVFAGDVLGFIDGEVVLVEPRDTADRVERAAIGVLDRMLAVGGELVTVLVGDDAPAGIADVLAEHVRAERPDVELVCYPGGQADAMLLIGVE</sequence>
<dbReference type="PROSITE" id="PS51480">
    <property type="entry name" value="DHAL"/>
    <property type="match status" value="1"/>
</dbReference>
<organism evidence="2 3">
    <name type="scientific">Saccharomonospora viridis</name>
    <dbReference type="NCBI Taxonomy" id="1852"/>
    <lineage>
        <taxon>Bacteria</taxon>
        <taxon>Bacillati</taxon>
        <taxon>Actinomycetota</taxon>
        <taxon>Actinomycetes</taxon>
        <taxon>Pseudonocardiales</taxon>
        <taxon>Pseudonocardiaceae</taxon>
        <taxon>Saccharomonospora</taxon>
    </lineage>
</organism>
<evidence type="ECO:0000313" key="3">
    <source>
        <dbReference type="Proteomes" id="UP000030848"/>
    </source>
</evidence>
<evidence type="ECO:0000313" key="2">
    <source>
        <dbReference type="EMBL" id="KHF45522.1"/>
    </source>
</evidence>
<dbReference type="SUPFAM" id="SSF101473">
    <property type="entry name" value="DhaL-like"/>
    <property type="match status" value="1"/>
</dbReference>
<dbReference type="PANTHER" id="PTHR33434">
    <property type="entry name" value="DEGV DOMAIN-CONTAINING PROTEIN DR_1986-RELATED"/>
    <property type="match status" value="1"/>
</dbReference>
<feature type="domain" description="DhaL" evidence="1">
    <location>
        <begin position="7"/>
        <end position="220"/>
    </location>
</feature>
<dbReference type="InterPro" id="IPR036117">
    <property type="entry name" value="DhaL_dom_sf"/>
</dbReference>
<keyword evidence="2" id="KW-0418">Kinase</keyword>
<name>A0A837DDW5_9PSEU</name>
<dbReference type="InterPro" id="IPR050270">
    <property type="entry name" value="DegV_domain_contain"/>
</dbReference>
<dbReference type="AlphaFoldDB" id="A0A837DDW5"/>
<dbReference type="GO" id="GO:0004371">
    <property type="term" value="F:glycerone kinase activity"/>
    <property type="evidence" value="ECO:0007669"/>
    <property type="project" value="InterPro"/>
</dbReference>
<reference evidence="2 3" key="1">
    <citation type="submission" date="2014-10" db="EMBL/GenBank/DDBJ databases">
        <title>Genome sequence of Micropolyspora internatus JCM3315.</title>
        <authorList>
            <person name="Shin S.-K."/>
            <person name="Yi H."/>
        </authorList>
    </citation>
    <scope>NUCLEOTIDE SEQUENCE [LARGE SCALE GENOMIC DNA]</scope>
    <source>
        <strain evidence="2 3">JCM 3315</strain>
    </source>
</reference>
<dbReference type="Pfam" id="PF02734">
    <property type="entry name" value="Dak2"/>
    <property type="match status" value="1"/>
</dbReference>
<dbReference type="SMART" id="SM01121">
    <property type="entry name" value="Dak1_2"/>
    <property type="match status" value="1"/>
</dbReference>
<dbReference type="Pfam" id="PF21645">
    <property type="entry name" value="FakA-like_M"/>
    <property type="match status" value="1"/>
</dbReference>
<keyword evidence="2" id="KW-0808">Transferase</keyword>